<dbReference type="CDD" id="cd00293">
    <property type="entry name" value="USP-like"/>
    <property type="match status" value="3"/>
</dbReference>
<evidence type="ECO:0000256" key="1">
    <source>
        <dbReference type="ARBA" id="ARBA00008791"/>
    </source>
</evidence>
<dbReference type="Proteomes" id="UP000183760">
    <property type="component" value="Unassembled WGS sequence"/>
</dbReference>
<dbReference type="Proteomes" id="UP000321514">
    <property type="component" value="Unassembled WGS sequence"/>
</dbReference>
<evidence type="ECO:0000313" key="3">
    <source>
        <dbReference type="EMBL" id="GEN10897.1"/>
    </source>
</evidence>
<evidence type="ECO:0000313" key="4">
    <source>
        <dbReference type="EMBL" id="SEU37334.1"/>
    </source>
</evidence>
<dbReference type="STRING" id="1334629.MFUL124B02_41350"/>
<feature type="domain" description="UspA" evidence="2">
    <location>
        <begin position="2"/>
        <end position="128"/>
    </location>
</feature>
<reference evidence="4 5" key="1">
    <citation type="submission" date="2016-10" db="EMBL/GenBank/DDBJ databases">
        <authorList>
            <person name="Varghese N."/>
            <person name="Submissions S."/>
        </authorList>
    </citation>
    <scope>NUCLEOTIDE SEQUENCE [LARGE SCALE GENOMIC DNA]</scope>
    <source>
        <strain evidence="4 5">DSM 16525</strain>
    </source>
</reference>
<dbReference type="EMBL" id="BJXR01000042">
    <property type="protein sequence ID" value="GEN10897.1"/>
    <property type="molecule type" value="Genomic_DNA"/>
</dbReference>
<feature type="domain" description="UspA" evidence="2">
    <location>
        <begin position="300"/>
        <end position="425"/>
    </location>
</feature>
<protein>
    <submittedName>
        <fullName evidence="4">Nucleotide-binding universal stress protein, UspA family</fullName>
    </submittedName>
</protein>
<dbReference type="AlphaFoldDB" id="A0A511T9Z0"/>
<feature type="domain" description="UspA" evidence="2">
    <location>
        <begin position="145"/>
        <end position="285"/>
    </location>
</feature>
<comment type="similarity">
    <text evidence="1">Belongs to the universal stress protein A family.</text>
</comment>
<dbReference type="SUPFAM" id="SSF52402">
    <property type="entry name" value="Adenine nucleotide alpha hydrolases-like"/>
    <property type="match status" value="3"/>
</dbReference>
<accession>A0A511T9Z0</accession>
<reference evidence="3 6" key="2">
    <citation type="submission" date="2019-07" db="EMBL/GenBank/DDBJ databases">
        <title>Whole genome shotgun sequence of Myxococcus fulvus NBRC 100333.</title>
        <authorList>
            <person name="Hosoyama A."/>
            <person name="Uohara A."/>
            <person name="Ohji S."/>
            <person name="Ichikawa N."/>
        </authorList>
    </citation>
    <scope>NUCLEOTIDE SEQUENCE [LARGE SCALE GENOMIC DNA]</scope>
    <source>
        <strain evidence="3 6">NBRC 100333</strain>
    </source>
</reference>
<dbReference type="InterPro" id="IPR006016">
    <property type="entry name" value="UspA"/>
</dbReference>
<dbReference type="PANTHER" id="PTHR46268:SF6">
    <property type="entry name" value="UNIVERSAL STRESS PROTEIN UP12"/>
    <property type="match status" value="1"/>
</dbReference>
<dbReference type="InterPro" id="IPR006015">
    <property type="entry name" value="Universal_stress_UspA"/>
</dbReference>
<dbReference type="Pfam" id="PF00582">
    <property type="entry name" value="Usp"/>
    <property type="match status" value="3"/>
</dbReference>
<evidence type="ECO:0000313" key="6">
    <source>
        <dbReference type="Proteomes" id="UP000321514"/>
    </source>
</evidence>
<dbReference type="InterPro" id="IPR014729">
    <property type="entry name" value="Rossmann-like_a/b/a_fold"/>
</dbReference>
<proteinExistence type="inferred from homology"/>
<evidence type="ECO:0000313" key="5">
    <source>
        <dbReference type="Proteomes" id="UP000183760"/>
    </source>
</evidence>
<comment type="caution">
    <text evidence="3">The sequence shown here is derived from an EMBL/GenBank/DDBJ whole genome shotgun (WGS) entry which is preliminary data.</text>
</comment>
<dbReference type="PANTHER" id="PTHR46268">
    <property type="entry name" value="STRESS RESPONSE PROTEIN NHAX"/>
    <property type="match status" value="1"/>
</dbReference>
<name>A0A511T9Z0_MYXFU</name>
<dbReference type="EMBL" id="FOIB01000012">
    <property type="protein sequence ID" value="SEU37334.1"/>
    <property type="molecule type" value="Genomic_DNA"/>
</dbReference>
<dbReference type="OrthoDB" id="5522460at2"/>
<organism evidence="3 6">
    <name type="scientific">Myxococcus fulvus</name>
    <dbReference type="NCBI Taxonomy" id="33"/>
    <lineage>
        <taxon>Bacteria</taxon>
        <taxon>Pseudomonadati</taxon>
        <taxon>Myxococcota</taxon>
        <taxon>Myxococcia</taxon>
        <taxon>Myxococcales</taxon>
        <taxon>Cystobacterineae</taxon>
        <taxon>Myxococcaceae</taxon>
        <taxon>Myxococcus</taxon>
    </lineage>
</organism>
<sequence>MSIVCATNFSDAARRACDVAAELARKANVPLFLVHVLNPNSARAFGPSLLQAAEAALGDEAKRLSQKGARVEQELRTGEPSAEVADVARQRLATLVVAASPSKEAPFLGVGGTVDRLAQSLEVPLLAVQDASAMEAWAQGQRPLKVVLGVDRSLPYEAAREWVRALGAWGPLDVVGARVVWPDEEYRRLGLPRPMELAEVTPELRAVLDKETQTLVTPLGTQGVKVRTVLEPSLGRIADHLVELAAREHADLLVVGTHHRRALGRMWSVSHNALRLARVSVACIPSQAMGPGVDVPLPSFREVMVATDFSETGNHAVAHAFGLVPPGGKVYLVSVAELGSQVDTERGKLMALVPREAEATGRRAQAEVIMDAQDVVTALVQTAERLGVDAVVMGTHGRTGLKRALLGSTTQAVLSRTSRPVLLVRPPTV</sequence>
<dbReference type="PRINTS" id="PR01438">
    <property type="entry name" value="UNVRSLSTRESS"/>
</dbReference>
<keyword evidence="5" id="KW-1185">Reference proteome</keyword>
<evidence type="ECO:0000259" key="2">
    <source>
        <dbReference type="Pfam" id="PF00582"/>
    </source>
</evidence>
<dbReference type="RefSeq" id="WP_074958122.1">
    <property type="nucleotide sequence ID" value="NZ_BJXR01000042.1"/>
</dbReference>
<dbReference type="Gene3D" id="3.40.50.620">
    <property type="entry name" value="HUPs"/>
    <property type="match status" value="3"/>
</dbReference>
<gene>
    <name evidence="3" type="ORF">MFU01_59340</name>
    <name evidence="4" type="ORF">SAMN05443572_11252</name>
</gene>